<evidence type="ECO:0000256" key="3">
    <source>
        <dbReference type="ARBA" id="ARBA00007931"/>
    </source>
</evidence>
<evidence type="ECO:0000313" key="9">
    <source>
        <dbReference type="EMBL" id="MEN1761778.1"/>
    </source>
</evidence>
<keyword evidence="4 7" id="KW-0812">Transmembrane</keyword>
<feature type="domain" description="Peptidase M50" evidence="8">
    <location>
        <begin position="63"/>
        <end position="160"/>
    </location>
</feature>
<evidence type="ECO:0000256" key="5">
    <source>
        <dbReference type="ARBA" id="ARBA00022989"/>
    </source>
</evidence>
<proteinExistence type="inferred from homology"/>
<evidence type="ECO:0000256" key="6">
    <source>
        <dbReference type="ARBA" id="ARBA00023136"/>
    </source>
</evidence>
<evidence type="ECO:0000256" key="7">
    <source>
        <dbReference type="SAM" id="Phobius"/>
    </source>
</evidence>
<dbReference type="Pfam" id="PF02163">
    <property type="entry name" value="Peptidase_M50"/>
    <property type="match status" value="1"/>
</dbReference>
<feature type="transmembrane region" description="Helical" evidence="7">
    <location>
        <begin position="53"/>
        <end position="73"/>
    </location>
</feature>
<keyword evidence="5 7" id="KW-1133">Transmembrane helix</keyword>
<organism evidence="9 10">
    <name type="scientific">Anoxynatronum sibiricum</name>
    <dbReference type="NCBI Taxonomy" id="210623"/>
    <lineage>
        <taxon>Bacteria</taxon>
        <taxon>Bacillati</taxon>
        <taxon>Bacillota</taxon>
        <taxon>Clostridia</taxon>
        <taxon>Eubacteriales</taxon>
        <taxon>Clostridiaceae</taxon>
        <taxon>Anoxynatronum</taxon>
    </lineage>
</organism>
<comment type="similarity">
    <text evidence="3">Belongs to the peptidase M50B family.</text>
</comment>
<dbReference type="RefSeq" id="WP_343187063.1">
    <property type="nucleotide sequence ID" value="NZ_JBCITM010000021.1"/>
</dbReference>
<keyword evidence="6 7" id="KW-0472">Membrane</keyword>
<feature type="transmembrane region" description="Helical" evidence="7">
    <location>
        <begin position="20"/>
        <end position="41"/>
    </location>
</feature>
<accession>A0ABU9VX82</accession>
<protein>
    <submittedName>
        <fullName evidence="9">Site-2 protease family protein</fullName>
    </submittedName>
</protein>
<dbReference type="GO" id="GO:0006508">
    <property type="term" value="P:proteolysis"/>
    <property type="evidence" value="ECO:0007669"/>
    <property type="project" value="UniProtKB-KW"/>
</dbReference>
<dbReference type="CDD" id="cd05709">
    <property type="entry name" value="S2P-M50"/>
    <property type="match status" value="1"/>
</dbReference>
<dbReference type="EMBL" id="JBCITM010000021">
    <property type="protein sequence ID" value="MEN1761778.1"/>
    <property type="molecule type" value="Genomic_DNA"/>
</dbReference>
<sequence>MDNYVDNHQEKAKKSKRRGLIIQLVLGIVLGFTLGFTSAGFLRTAISEGQLSWKTAILHGVTVLVAFFMTVNIHELGHLVAGKLAGYQLLSYRISIFSWDNENGKMKFSVSTNKGYSGLCAMMPPREAVSKHKQLLYYAGGIMLNCLMGVVFFISALLFPGLPERLTWLLVFLGGIGCFMGMVNAFPFISGSSPTDGKIIWSMLLKKPFSETLIRVNRMIAQLSAGVRPRDMQLNEKMNMSNEMEAEMPTSFDMLAMIYQYYKALDERNLQEMKLYVTVFENYLQLFPSYLLPSVYYELCYSSCVTGEIDKAIRYYELSGKKLQKDQDVNGMRVKAYYEYYVNRQHEAARLICQRGKAVVDQYPIRGLALMEKELLQELESLMSQQENRIS</sequence>
<dbReference type="Proteomes" id="UP001407405">
    <property type="component" value="Unassembled WGS sequence"/>
</dbReference>
<evidence type="ECO:0000256" key="2">
    <source>
        <dbReference type="ARBA" id="ARBA00004141"/>
    </source>
</evidence>
<evidence type="ECO:0000256" key="4">
    <source>
        <dbReference type="ARBA" id="ARBA00022692"/>
    </source>
</evidence>
<name>A0ABU9VX82_9CLOT</name>
<keyword evidence="10" id="KW-1185">Reference proteome</keyword>
<keyword evidence="9" id="KW-0645">Protease</keyword>
<evidence type="ECO:0000313" key="10">
    <source>
        <dbReference type="Proteomes" id="UP001407405"/>
    </source>
</evidence>
<dbReference type="InterPro" id="IPR008915">
    <property type="entry name" value="Peptidase_M50"/>
</dbReference>
<evidence type="ECO:0000259" key="8">
    <source>
        <dbReference type="Pfam" id="PF02163"/>
    </source>
</evidence>
<feature type="transmembrane region" description="Helical" evidence="7">
    <location>
        <begin position="166"/>
        <end position="189"/>
    </location>
</feature>
<comment type="cofactor">
    <cofactor evidence="1">
        <name>Zn(2+)</name>
        <dbReference type="ChEBI" id="CHEBI:29105"/>
    </cofactor>
</comment>
<dbReference type="GO" id="GO:0008233">
    <property type="term" value="F:peptidase activity"/>
    <property type="evidence" value="ECO:0007669"/>
    <property type="project" value="UniProtKB-KW"/>
</dbReference>
<feature type="transmembrane region" description="Helical" evidence="7">
    <location>
        <begin position="135"/>
        <end position="160"/>
    </location>
</feature>
<comment type="subcellular location">
    <subcellularLocation>
        <location evidence="2">Membrane</location>
        <topology evidence="2">Multi-pass membrane protein</topology>
    </subcellularLocation>
</comment>
<reference evidence="9 10" key="1">
    <citation type="submission" date="2024-04" db="EMBL/GenBank/DDBJ databases">
        <title>Genome sequencing and metabolic network reconstruction of aminoacids and betaine degradation by Anoxynatronum sibiricum.</title>
        <authorList>
            <person name="Detkova E.N."/>
            <person name="Boltjanskaja Y.V."/>
            <person name="Mardanov A.V."/>
            <person name="Kevbrin V."/>
        </authorList>
    </citation>
    <scope>NUCLEOTIDE SEQUENCE [LARGE SCALE GENOMIC DNA]</scope>
    <source>
        <strain evidence="9 10">Z-7981</strain>
    </source>
</reference>
<keyword evidence="9" id="KW-0378">Hydrolase</keyword>
<evidence type="ECO:0000256" key="1">
    <source>
        <dbReference type="ARBA" id="ARBA00001947"/>
    </source>
</evidence>
<comment type="caution">
    <text evidence="9">The sequence shown here is derived from an EMBL/GenBank/DDBJ whole genome shotgun (WGS) entry which is preliminary data.</text>
</comment>
<gene>
    <name evidence="9" type="ORF">AAIG11_14925</name>
</gene>